<dbReference type="InterPro" id="IPR036291">
    <property type="entry name" value="NAD(P)-bd_dom_sf"/>
</dbReference>
<dbReference type="SUPFAM" id="SSF53223">
    <property type="entry name" value="Aminoacid dehydrogenase-like, N-terminal domain"/>
    <property type="match status" value="1"/>
</dbReference>
<comment type="pathway">
    <text evidence="1">Metabolic intermediate biosynthesis; chorismate biosynthesis; chorismate from D-erythrose 4-phosphate and phosphoenolpyruvate: step 4/7.</text>
</comment>
<reference evidence="6" key="1">
    <citation type="journal article" date="2019" name="Int. J. Syst. Evol. Microbiol.">
        <title>The Global Catalogue of Microorganisms (GCM) 10K type strain sequencing project: providing services to taxonomists for standard genome sequencing and annotation.</title>
        <authorList>
            <consortium name="The Broad Institute Genomics Platform"/>
            <consortium name="The Broad Institute Genome Sequencing Center for Infectious Disease"/>
            <person name="Wu L."/>
            <person name="Ma J."/>
        </authorList>
    </citation>
    <scope>NUCLEOTIDE SEQUENCE [LARGE SCALE GENOMIC DNA]</scope>
    <source>
        <strain evidence="6">JCM 3369</strain>
    </source>
</reference>
<keyword evidence="3" id="KW-0028">Amino-acid biosynthesis</keyword>
<dbReference type="EMBL" id="JBHUFA010000013">
    <property type="protein sequence ID" value="MFD1697041.1"/>
    <property type="molecule type" value="Genomic_DNA"/>
</dbReference>
<dbReference type="InterPro" id="IPR046346">
    <property type="entry name" value="Aminoacid_DH-like_N_sf"/>
</dbReference>
<dbReference type="Gene3D" id="3.40.50.720">
    <property type="entry name" value="NAD(P)-binding Rossmann-like Domain"/>
    <property type="match status" value="1"/>
</dbReference>
<dbReference type="Pfam" id="PF08501">
    <property type="entry name" value="Shikimate_dh_N"/>
    <property type="match status" value="1"/>
</dbReference>
<accession>A0ABW4K207</accession>
<keyword evidence="3" id="KW-0057">Aromatic amino acid biosynthesis</keyword>
<evidence type="ECO:0000256" key="1">
    <source>
        <dbReference type="ARBA" id="ARBA00004871"/>
    </source>
</evidence>
<dbReference type="Proteomes" id="UP001597327">
    <property type="component" value="Unassembled WGS sequence"/>
</dbReference>
<dbReference type="InterPro" id="IPR013708">
    <property type="entry name" value="Shikimate_DH-bd_N"/>
</dbReference>
<comment type="caution">
    <text evidence="5">The sequence shown here is derived from an EMBL/GenBank/DDBJ whole genome shotgun (WGS) entry which is preliminary data.</text>
</comment>
<feature type="domain" description="Shikimate dehydrogenase substrate binding N-terminal" evidence="4">
    <location>
        <begin position="22"/>
        <end position="105"/>
    </location>
</feature>
<keyword evidence="2" id="KW-0560">Oxidoreductase</keyword>
<dbReference type="PANTHER" id="PTHR21089:SF1">
    <property type="entry name" value="BIFUNCTIONAL 3-DEHYDROQUINATE DEHYDRATASE_SHIKIMATE DEHYDROGENASE, CHLOROPLASTIC"/>
    <property type="match status" value="1"/>
</dbReference>
<protein>
    <submittedName>
        <fullName evidence="5">Shikimate dehydrogenase family protein</fullName>
    </submittedName>
</protein>
<dbReference type="RefSeq" id="WP_149894159.1">
    <property type="nucleotide sequence ID" value="NZ_JBHUFA010000013.1"/>
</dbReference>
<gene>
    <name evidence="5" type="ORF">ACFSC7_16095</name>
</gene>
<evidence type="ECO:0000256" key="2">
    <source>
        <dbReference type="ARBA" id="ARBA00023002"/>
    </source>
</evidence>
<keyword evidence="6" id="KW-1185">Reference proteome</keyword>
<sequence>MNTTPSGTMDRPITGATRVFPIIGHPVSGVFSPPAFNDFFLRNRIDAVMIGLDITPAALPAFWDLLRGSANMVGCSITYPHKQAAFEAVDSMTGRARRLGALNTVRREETGKLVGDATDGMAMVRAMEARGVQIAGRTAHVSGAGGGAGLAIVDALAEAGIAALSLTEIALDRLSAVRALVADHWPEVEVLASPQPCEILVNATTLGKSPADPMPFEESDLSKAQAFCDVITLDQDTAFLARGRILGASLVSGNDMGAHQLQAQLSHVGLVTA</sequence>
<dbReference type="PANTHER" id="PTHR21089">
    <property type="entry name" value="SHIKIMATE DEHYDROGENASE"/>
    <property type="match status" value="1"/>
</dbReference>
<evidence type="ECO:0000313" key="6">
    <source>
        <dbReference type="Proteomes" id="UP001597327"/>
    </source>
</evidence>
<name>A0ABW4K207_9HYPH</name>
<evidence type="ECO:0000256" key="3">
    <source>
        <dbReference type="ARBA" id="ARBA00023141"/>
    </source>
</evidence>
<dbReference type="InterPro" id="IPR022893">
    <property type="entry name" value="Shikimate_DH_fam"/>
</dbReference>
<evidence type="ECO:0000313" key="5">
    <source>
        <dbReference type="EMBL" id="MFD1697041.1"/>
    </source>
</evidence>
<dbReference type="SUPFAM" id="SSF51735">
    <property type="entry name" value="NAD(P)-binding Rossmann-fold domains"/>
    <property type="match status" value="1"/>
</dbReference>
<evidence type="ECO:0000259" key="4">
    <source>
        <dbReference type="Pfam" id="PF08501"/>
    </source>
</evidence>
<organism evidence="5 6">
    <name type="scientific">Roseibium aestuarii</name>
    <dbReference type="NCBI Taxonomy" id="2600299"/>
    <lineage>
        <taxon>Bacteria</taxon>
        <taxon>Pseudomonadati</taxon>
        <taxon>Pseudomonadota</taxon>
        <taxon>Alphaproteobacteria</taxon>
        <taxon>Hyphomicrobiales</taxon>
        <taxon>Stappiaceae</taxon>
        <taxon>Roseibium</taxon>
    </lineage>
</organism>
<proteinExistence type="predicted"/>
<dbReference type="Gene3D" id="3.40.50.10860">
    <property type="entry name" value="Leucine Dehydrogenase, chain A, domain 1"/>
    <property type="match status" value="1"/>
</dbReference>